<evidence type="ECO:0000256" key="1">
    <source>
        <dbReference type="SAM" id="MobiDB-lite"/>
    </source>
</evidence>
<reference evidence="2" key="1">
    <citation type="submission" date="2020-05" db="UniProtKB">
        <authorList>
            <consortium name="EnsemblMetazoa"/>
        </authorList>
    </citation>
    <scope>IDENTIFICATION</scope>
    <source>
        <strain evidence="2">SANGQUA</strain>
    </source>
</reference>
<accession>A0A182XTQ7</accession>
<evidence type="ECO:0000313" key="2">
    <source>
        <dbReference type="EnsemblMetazoa" id="AQUA015191-PA"/>
    </source>
</evidence>
<name>A0A182XTQ7_ANOQN</name>
<proteinExistence type="predicted"/>
<dbReference type="VEuPathDB" id="VectorBase:AQUA015191"/>
<dbReference type="Proteomes" id="UP000076407">
    <property type="component" value="Unassembled WGS sequence"/>
</dbReference>
<keyword evidence="3" id="KW-1185">Reference proteome</keyword>
<feature type="region of interest" description="Disordered" evidence="1">
    <location>
        <begin position="1"/>
        <end position="34"/>
    </location>
</feature>
<dbReference type="EnsemblMetazoa" id="AQUA015191-RA">
    <property type="protein sequence ID" value="AQUA015191-PA"/>
    <property type="gene ID" value="AQUA015191"/>
</dbReference>
<organism evidence="2 3">
    <name type="scientific">Anopheles quadriannulatus</name>
    <name type="common">Mosquito</name>
    <dbReference type="NCBI Taxonomy" id="34691"/>
    <lineage>
        <taxon>Eukaryota</taxon>
        <taxon>Metazoa</taxon>
        <taxon>Ecdysozoa</taxon>
        <taxon>Arthropoda</taxon>
        <taxon>Hexapoda</taxon>
        <taxon>Insecta</taxon>
        <taxon>Pterygota</taxon>
        <taxon>Neoptera</taxon>
        <taxon>Endopterygota</taxon>
        <taxon>Diptera</taxon>
        <taxon>Nematocera</taxon>
        <taxon>Culicoidea</taxon>
        <taxon>Culicidae</taxon>
        <taxon>Anophelinae</taxon>
        <taxon>Anopheles</taxon>
    </lineage>
</organism>
<evidence type="ECO:0000313" key="3">
    <source>
        <dbReference type="Proteomes" id="UP000076407"/>
    </source>
</evidence>
<protein>
    <submittedName>
        <fullName evidence="2">Uncharacterized protein</fullName>
    </submittedName>
</protein>
<dbReference type="AlphaFoldDB" id="A0A182XTQ7"/>
<sequence length="49" mass="5502">MCSVSPHSITARKPNGTQHSNKRQPWQGDGHGEEAASNRRLYYFVPFAS</sequence>